<reference evidence="2" key="1">
    <citation type="submission" date="2022-04" db="EMBL/GenBank/DDBJ databases">
        <authorList>
            <person name="Criscuolo A."/>
        </authorList>
    </citation>
    <scope>NUCLEOTIDE SEQUENCE</scope>
    <source>
        <strain evidence="2">CIP111895</strain>
    </source>
</reference>
<feature type="transmembrane region" description="Helical" evidence="1">
    <location>
        <begin position="39"/>
        <end position="59"/>
    </location>
</feature>
<keyword evidence="1" id="KW-1133">Transmembrane helix</keyword>
<protein>
    <submittedName>
        <fullName evidence="2">Uncharacterized protein</fullName>
    </submittedName>
</protein>
<gene>
    <name evidence="2" type="ORF">BACCIP111895_03769</name>
</gene>
<evidence type="ECO:0000313" key="2">
    <source>
        <dbReference type="EMBL" id="CAH2716582.1"/>
    </source>
</evidence>
<organism evidence="2 3">
    <name type="scientific">Neobacillus rhizosphaerae</name>
    <dbReference type="NCBI Taxonomy" id="2880965"/>
    <lineage>
        <taxon>Bacteria</taxon>
        <taxon>Bacillati</taxon>
        <taxon>Bacillota</taxon>
        <taxon>Bacilli</taxon>
        <taxon>Bacillales</taxon>
        <taxon>Bacillaceae</taxon>
        <taxon>Neobacillus</taxon>
    </lineage>
</organism>
<dbReference type="Proteomes" id="UP000838308">
    <property type="component" value="Unassembled WGS sequence"/>
</dbReference>
<keyword evidence="1" id="KW-0472">Membrane</keyword>
<feature type="transmembrane region" description="Helical" evidence="1">
    <location>
        <begin position="97"/>
        <end position="119"/>
    </location>
</feature>
<name>A0ABM9EVB2_9BACI</name>
<comment type="caution">
    <text evidence="2">The sequence shown here is derived from an EMBL/GenBank/DDBJ whole genome shotgun (WGS) entry which is preliminary data.</text>
</comment>
<evidence type="ECO:0000313" key="3">
    <source>
        <dbReference type="Proteomes" id="UP000838308"/>
    </source>
</evidence>
<accession>A0ABM9EVB2</accession>
<evidence type="ECO:0000256" key="1">
    <source>
        <dbReference type="SAM" id="Phobius"/>
    </source>
</evidence>
<keyword evidence="3" id="KW-1185">Reference proteome</keyword>
<keyword evidence="1" id="KW-0812">Transmembrane</keyword>
<proteinExistence type="predicted"/>
<dbReference type="RefSeq" id="WP_248736834.1">
    <property type="nucleotide sequence ID" value="NZ_CALBWS010000029.1"/>
</dbReference>
<sequence length="126" mass="14410">MKKKTKYTILNVLLIGTLLLNLLIFTSRMSYFPWFIEDAYGYFGVFVTTPILLVIYFFFHRLQKNDKVTNLNKFIPLIGAITSLIIVLVHVTDFANLLALSVNTIMFIIACVILIQHVAMNQSGSY</sequence>
<feature type="transmembrane region" description="Helical" evidence="1">
    <location>
        <begin position="7"/>
        <end position="27"/>
    </location>
</feature>
<feature type="transmembrane region" description="Helical" evidence="1">
    <location>
        <begin position="71"/>
        <end position="91"/>
    </location>
</feature>
<dbReference type="EMBL" id="CALBWS010000029">
    <property type="protein sequence ID" value="CAH2716582.1"/>
    <property type="molecule type" value="Genomic_DNA"/>
</dbReference>